<comment type="caution">
    <text evidence="2">The sequence shown here is derived from an EMBL/GenBank/DDBJ whole genome shotgun (WGS) entry which is preliminary data.</text>
</comment>
<evidence type="ECO:0000313" key="2">
    <source>
        <dbReference type="EMBL" id="GIG06203.1"/>
    </source>
</evidence>
<protein>
    <submittedName>
        <fullName evidence="2">Uncharacterized protein</fullName>
    </submittedName>
</protein>
<evidence type="ECO:0000313" key="3">
    <source>
        <dbReference type="Proteomes" id="UP000630887"/>
    </source>
</evidence>
<proteinExistence type="predicted"/>
<dbReference type="RefSeq" id="WP_203692586.1">
    <property type="nucleotide sequence ID" value="NZ_BAAALC010000015.1"/>
</dbReference>
<evidence type="ECO:0000256" key="1">
    <source>
        <dbReference type="SAM" id="MobiDB-lite"/>
    </source>
</evidence>
<dbReference type="AlphaFoldDB" id="A0A8J3KPB8"/>
<accession>A0A8J3KPB8</accession>
<feature type="region of interest" description="Disordered" evidence="1">
    <location>
        <begin position="211"/>
        <end position="235"/>
    </location>
</feature>
<name>A0A8J3KPB8_9ACTN</name>
<feature type="compositionally biased region" description="Basic and acidic residues" evidence="1">
    <location>
        <begin position="219"/>
        <end position="231"/>
    </location>
</feature>
<dbReference type="EMBL" id="BONI01000021">
    <property type="protein sequence ID" value="GIG06203.1"/>
    <property type="molecule type" value="Genomic_DNA"/>
</dbReference>
<sequence>MAIPESLLADMADPVWWAAYLPDCREFDAADDGADPPFWFEDRPPVDLPVAGGYGLRLGGRYGFWFHLLELTGPGSLLGPLGSDDGAHPVPHVFRWDEFDLLCRAMALNDPALRYPGPAAALLCRFAFLSEEEDLDAVTPVLDASLHATRPQSLGLYGAWPGAGHWLRMRDLRGTGVTWHRDTAGDLTADQDHRQRTDTLWPLHTLRRRSEPRAVAAPGDDHGPDAGRPDDGSGEFPWPGWRAMLAAAELTLANAADPAWRADPRISAHLGDLLAGELRSGPVLAALLARAGCRHPTVLRALREPVHPLEAVWVAELLTGVRRGTLLASHCGPSPFHPRPSRELTLQFDLDRESMARFGELVLELDVALRCRWQGDAMGFAYSHPAMASAAGAGLGQASITLVGDVESGRRTVGEVLARRGAGIRLTAGGGAFA</sequence>
<dbReference type="Proteomes" id="UP000630887">
    <property type="component" value="Unassembled WGS sequence"/>
</dbReference>
<organism evidence="2 3">
    <name type="scientific">Catellatospora coxensis</name>
    <dbReference type="NCBI Taxonomy" id="310354"/>
    <lineage>
        <taxon>Bacteria</taxon>
        <taxon>Bacillati</taxon>
        <taxon>Actinomycetota</taxon>
        <taxon>Actinomycetes</taxon>
        <taxon>Micromonosporales</taxon>
        <taxon>Micromonosporaceae</taxon>
        <taxon>Catellatospora</taxon>
    </lineage>
</organism>
<gene>
    <name evidence="2" type="ORF">Cco03nite_29030</name>
</gene>
<keyword evidence="3" id="KW-1185">Reference proteome</keyword>
<reference evidence="2 3" key="1">
    <citation type="submission" date="2021-01" db="EMBL/GenBank/DDBJ databases">
        <title>Whole genome shotgun sequence of Catellatospora coxensis NBRC 107359.</title>
        <authorList>
            <person name="Komaki H."/>
            <person name="Tamura T."/>
        </authorList>
    </citation>
    <scope>NUCLEOTIDE SEQUENCE [LARGE SCALE GENOMIC DNA]</scope>
    <source>
        <strain evidence="2 3">NBRC 107359</strain>
    </source>
</reference>